<sequence>MPDRTICLCYRKIIDASSTRPWDKLVWDDSYVEFRLQAQNFNPENRYRSFGEILHYMPGAERLHFLVSGAVTGYVQQLSERMPDILNNLGRHFLRFERFQFELINSDLQDQSKHQVAVNFVSAPLHWHDTVGPFLLVSEATAVPAAGEVLTHLVQLQPFLSIYSIQKPESDASANAG</sequence>
<dbReference type="RefSeq" id="WP_305011573.1">
    <property type="nucleotide sequence ID" value="NZ_JAUQSX010000005.1"/>
</dbReference>
<dbReference type="Proteomes" id="UP001167796">
    <property type="component" value="Unassembled WGS sequence"/>
</dbReference>
<comment type="caution">
    <text evidence="1">The sequence shown here is derived from an EMBL/GenBank/DDBJ whole genome shotgun (WGS) entry which is preliminary data.</text>
</comment>
<dbReference type="EMBL" id="JAUQSX010000005">
    <property type="protein sequence ID" value="MDO7846888.1"/>
    <property type="molecule type" value="Genomic_DNA"/>
</dbReference>
<reference evidence="1" key="1">
    <citation type="submission" date="2023-07" db="EMBL/GenBank/DDBJ databases">
        <authorList>
            <person name="Kim M.K."/>
        </authorList>
    </citation>
    <scope>NUCLEOTIDE SEQUENCE</scope>
    <source>
        <strain evidence="1">M29</strain>
    </source>
</reference>
<protein>
    <submittedName>
        <fullName evidence="1">Uncharacterized protein</fullName>
    </submittedName>
</protein>
<evidence type="ECO:0000313" key="2">
    <source>
        <dbReference type="Proteomes" id="UP001167796"/>
    </source>
</evidence>
<keyword evidence="2" id="KW-1185">Reference proteome</keyword>
<evidence type="ECO:0000313" key="1">
    <source>
        <dbReference type="EMBL" id="MDO7846888.1"/>
    </source>
</evidence>
<proteinExistence type="predicted"/>
<organism evidence="1 2">
    <name type="scientific">Hymenobacter mellowenesis</name>
    <dbReference type="NCBI Taxonomy" id="3063995"/>
    <lineage>
        <taxon>Bacteria</taxon>
        <taxon>Pseudomonadati</taxon>
        <taxon>Bacteroidota</taxon>
        <taxon>Cytophagia</taxon>
        <taxon>Cytophagales</taxon>
        <taxon>Hymenobacteraceae</taxon>
        <taxon>Hymenobacter</taxon>
    </lineage>
</organism>
<accession>A0ABT9ABH8</accession>
<gene>
    <name evidence="1" type="ORF">Q5H92_11010</name>
</gene>
<name>A0ABT9ABH8_9BACT</name>